<dbReference type="PROSITE" id="PS51186">
    <property type="entry name" value="GNAT"/>
    <property type="match status" value="1"/>
</dbReference>
<accession>A0A3M9N888</accession>
<evidence type="ECO:0000256" key="1">
    <source>
        <dbReference type="ARBA" id="ARBA00022679"/>
    </source>
</evidence>
<dbReference type="OrthoDB" id="9800604at2"/>
<proteinExistence type="predicted"/>
<dbReference type="InterPro" id="IPR016181">
    <property type="entry name" value="Acyl_CoA_acyltransferase"/>
</dbReference>
<dbReference type="PANTHER" id="PTHR43420">
    <property type="entry name" value="ACETYLTRANSFERASE"/>
    <property type="match status" value="1"/>
</dbReference>
<comment type="caution">
    <text evidence="4">The sequence shown here is derived from an EMBL/GenBank/DDBJ whole genome shotgun (WGS) entry which is preliminary data.</text>
</comment>
<evidence type="ECO:0000256" key="2">
    <source>
        <dbReference type="ARBA" id="ARBA00023315"/>
    </source>
</evidence>
<dbReference type="Proteomes" id="UP000267223">
    <property type="component" value="Unassembled WGS sequence"/>
</dbReference>
<evidence type="ECO:0000259" key="3">
    <source>
        <dbReference type="PROSITE" id="PS51186"/>
    </source>
</evidence>
<dbReference type="PANTHER" id="PTHR43420:SF47">
    <property type="entry name" value="N-ACETYLTRANSFERASE DOMAIN-CONTAINING PROTEIN"/>
    <property type="match status" value="1"/>
</dbReference>
<reference evidence="4 5" key="1">
    <citation type="submission" date="2018-11" db="EMBL/GenBank/DDBJ databases">
        <title>Draft genome sequence of Ferruginibacter sp. BO-59.</title>
        <authorList>
            <person name="Im W.T."/>
        </authorList>
    </citation>
    <scope>NUCLEOTIDE SEQUENCE [LARGE SCALE GENOMIC DNA]</scope>
    <source>
        <strain evidence="4 5">BO-59</strain>
    </source>
</reference>
<dbReference type="RefSeq" id="WP_123121982.1">
    <property type="nucleotide sequence ID" value="NZ_RJJR01000015.1"/>
</dbReference>
<name>A0A3M9N888_9BACT</name>
<dbReference type="EMBL" id="RJJR01000015">
    <property type="protein sequence ID" value="RNI34042.1"/>
    <property type="molecule type" value="Genomic_DNA"/>
</dbReference>
<protein>
    <submittedName>
        <fullName evidence="4">GNAT family N-acetyltransferase</fullName>
    </submittedName>
</protein>
<evidence type="ECO:0000313" key="4">
    <source>
        <dbReference type="EMBL" id="RNI34042.1"/>
    </source>
</evidence>
<dbReference type="Pfam" id="PF00583">
    <property type="entry name" value="Acetyltransf_1"/>
    <property type="match status" value="1"/>
</dbReference>
<dbReference type="AlphaFoldDB" id="A0A3M9N888"/>
<feature type="domain" description="N-acetyltransferase" evidence="3">
    <location>
        <begin position="2"/>
        <end position="164"/>
    </location>
</feature>
<dbReference type="CDD" id="cd04301">
    <property type="entry name" value="NAT_SF"/>
    <property type="match status" value="1"/>
</dbReference>
<keyword evidence="2" id="KW-0012">Acyltransferase</keyword>
<keyword evidence="5" id="KW-1185">Reference proteome</keyword>
<dbReference type="Gene3D" id="3.40.630.30">
    <property type="match status" value="1"/>
</dbReference>
<keyword evidence="1 4" id="KW-0808">Transferase</keyword>
<dbReference type="GO" id="GO:0016747">
    <property type="term" value="F:acyltransferase activity, transferring groups other than amino-acyl groups"/>
    <property type="evidence" value="ECO:0007669"/>
    <property type="project" value="InterPro"/>
</dbReference>
<dbReference type="InterPro" id="IPR000182">
    <property type="entry name" value="GNAT_dom"/>
</dbReference>
<sequence length="164" mass="18767">MIEIKPANAEDLVIIHQLAHETWPSAYLKILGQEQLDYMLDKIYSLPSLQNQATVLHHQFIILFENGLPAGFASYSPHTDGSVYHLNKIYVLPSCQGKNLGKELLNHVIIQVKKTGAASLQLNVNRYNKALHFYEKQGFKIIREEDIDIGSGYFMNDYVMELKF</sequence>
<dbReference type="InterPro" id="IPR050680">
    <property type="entry name" value="YpeA/RimI_acetyltransf"/>
</dbReference>
<organism evidence="4 5">
    <name type="scientific">Hanamia caeni</name>
    <dbReference type="NCBI Taxonomy" id="2294116"/>
    <lineage>
        <taxon>Bacteria</taxon>
        <taxon>Pseudomonadati</taxon>
        <taxon>Bacteroidota</taxon>
        <taxon>Chitinophagia</taxon>
        <taxon>Chitinophagales</taxon>
        <taxon>Chitinophagaceae</taxon>
        <taxon>Hanamia</taxon>
    </lineage>
</organism>
<gene>
    <name evidence="4" type="ORF">EFY79_17175</name>
</gene>
<evidence type="ECO:0000313" key="5">
    <source>
        <dbReference type="Proteomes" id="UP000267223"/>
    </source>
</evidence>
<dbReference type="SUPFAM" id="SSF55729">
    <property type="entry name" value="Acyl-CoA N-acyltransferases (Nat)"/>
    <property type="match status" value="1"/>
</dbReference>